<keyword evidence="1" id="KW-1133">Transmembrane helix</keyword>
<keyword evidence="3" id="KW-1185">Reference proteome</keyword>
<accession>N0DZE6</accession>
<dbReference type="RefSeq" id="WP_010849904.1">
    <property type="nucleotide sequence ID" value="NZ_HF570956.1"/>
</dbReference>
<sequence>MRSTLDKLVSWIGLGLAAVMLVAGGLLTWASNFVDNEVKTQFLAQDITMPDQKGIDALENQADKDALTPFIGQKLENGSQAKAYADHYILAHMNASSNGETYSVVSGKALAANKTAPDAPETKALMNLRQSLFMGSTLRGLLLYGYAFATMGTIAGYAAIGAFAAAVLFLVLALLGFRHAKTAAASANAPATA</sequence>
<evidence type="ECO:0000256" key="1">
    <source>
        <dbReference type="SAM" id="Phobius"/>
    </source>
</evidence>
<evidence type="ECO:0000313" key="2">
    <source>
        <dbReference type="EMBL" id="CCH70028.1"/>
    </source>
</evidence>
<dbReference type="AlphaFoldDB" id="N0DZE6"/>
<dbReference type="EMBL" id="CAIZ01000117">
    <property type="protein sequence ID" value="CCH70028.1"/>
    <property type="molecule type" value="Genomic_DNA"/>
</dbReference>
<keyword evidence="1" id="KW-0812">Transmembrane</keyword>
<evidence type="ECO:0000313" key="3">
    <source>
        <dbReference type="Proteomes" id="UP000013167"/>
    </source>
</evidence>
<name>N0DZE6_9MICO</name>
<proteinExistence type="predicted"/>
<dbReference type="OrthoDB" id="3378428at2"/>
<comment type="caution">
    <text evidence="2">The sequence shown here is derived from an EMBL/GenBank/DDBJ whole genome shotgun (WGS) entry which is preliminary data.</text>
</comment>
<feature type="transmembrane region" description="Helical" evidence="1">
    <location>
        <begin position="12"/>
        <end position="34"/>
    </location>
</feature>
<dbReference type="eggNOG" id="ENOG5030PEU">
    <property type="taxonomic scope" value="Bacteria"/>
</dbReference>
<keyword evidence="1" id="KW-0472">Membrane</keyword>
<gene>
    <name evidence="2" type="ORF">BN10_480027</name>
</gene>
<organism evidence="2 3">
    <name type="scientific">Phycicoccus elongatus Lp2</name>
    <dbReference type="NCBI Taxonomy" id="1193181"/>
    <lineage>
        <taxon>Bacteria</taxon>
        <taxon>Bacillati</taxon>
        <taxon>Actinomycetota</taxon>
        <taxon>Actinomycetes</taxon>
        <taxon>Micrococcales</taxon>
        <taxon>Intrasporangiaceae</taxon>
        <taxon>Phycicoccus</taxon>
    </lineage>
</organism>
<protein>
    <submittedName>
        <fullName evidence="2">Uncharacterized protein</fullName>
    </submittedName>
</protein>
<feature type="transmembrane region" description="Helical" evidence="1">
    <location>
        <begin position="155"/>
        <end position="177"/>
    </location>
</feature>
<dbReference type="Proteomes" id="UP000013167">
    <property type="component" value="Unassembled WGS sequence"/>
</dbReference>
<dbReference type="HOGENOM" id="CLU_091279_0_0_11"/>
<reference evidence="2 3" key="1">
    <citation type="journal article" date="2013" name="ISME J.">
        <title>A metabolic model for members of the genus Tetrasphaera involved in enhanced biological phosphorus removal.</title>
        <authorList>
            <person name="Kristiansen R."/>
            <person name="Nguyen H.T.T."/>
            <person name="Saunders A.M."/>
            <person name="Nielsen J.L."/>
            <person name="Wimmer R."/>
            <person name="Le V.Q."/>
            <person name="McIlroy S.J."/>
            <person name="Petrovski S."/>
            <person name="Seviour R.J."/>
            <person name="Calteau A."/>
            <person name="Nielsen K.L."/>
            <person name="Nielsen P.H."/>
        </authorList>
    </citation>
    <scope>NUCLEOTIDE SEQUENCE [LARGE SCALE GENOMIC DNA]</scope>
    <source>
        <strain evidence="2 3">Lp2</strain>
    </source>
</reference>